<name>A0A382H671_9ZZZZ</name>
<organism evidence="1">
    <name type="scientific">marine metagenome</name>
    <dbReference type="NCBI Taxonomy" id="408172"/>
    <lineage>
        <taxon>unclassified sequences</taxon>
        <taxon>metagenomes</taxon>
        <taxon>ecological metagenomes</taxon>
    </lineage>
</organism>
<dbReference type="EMBL" id="UINC01059001">
    <property type="protein sequence ID" value="SVB81921.1"/>
    <property type="molecule type" value="Genomic_DNA"/>
</dbReference>
<protein>
    <submittedName>
        <fullName evidence="1">Uncharacterized protein</fullName>
    </submittedName>
</protein>
<gene>
    <name evidence="1" type="ORF">METZ01_LOCUS234775</name>
</gene>
<proteinExistence type="predicted"/>
<dbReference type="AlphaFoldDB" id="A0A382H671"/>
<accession>A0A382H671</accession>
<sequence>MANTGNFLGGSRRNYQRKTEKQMLGDLEQEKEFAIREQETLIVLQNVLNKIVEAKRQTENSPGRLDQATIATTLDIYSHAPPGM</sequence>
<evidence type="ECO:0000313" key="1">
    <source>
        <dbReference type="EMBL" id="SVB81921.1"/>
    </source>
</evidence>
<reference evidence="1" key="1">
    <citation type="submission" date="2018-05" db="EMBL/GenBank/DDBJ databases">
        <authorList>
            <person name="Lanie J.A."/>
            <person name="Ng W.-L."/>
            <person name="Kazmierczak K.M."/>
            <person name="Andrzejewski T.M."/>
            <person name="Davidsen T.M."/>
            <person name="Wayne K.J."/>
            <person name="Tettelin H."/>
            <person name="Glass J.I."/>
            <person name="Rusch D."/>
            <person name="Podicherti R."/>
            <person name="Tsui H.-C.T."/>
            <person name="Winkler M.E."/>
        </authorList>
    </citation>
    <scope>NUCLEOTIDE SEQUENCE</scope>
</reference>